<proteinExistence type="predicted"/>
<reference evidence="2 3" key="1">
    <citation type="submission" date="2018-06" db="EMBL/GenBank/DDBJ databases">
        <authorList>
            <consortium name="Pathogen Informatics"/>
            <person name="Doyle S."/>
        </authorList>
    </citation>
    <scope>NUCLEOTIDE SEQUENCE [LARGE SCALE GENOMIC DNA]</scope>
    <source>
        <strain evidence="2 3">NCTC12475</strain>
    </source>
</reference>
<dbReference type="RefSeq" id="WP_089182786.1">
    <property type="nucleotide sequence ID" value="NZ_CP043427.1"/>
</dbReference>
<dbReference type="Proteomes" id="UP000254920">
    <property type="component" value="Unassembled WGS sequence"/>
</dbReference>
<evidence type="ECO:0000313" key="2">
    <source>
        <dbReference type="EMBL" id="SUX10367.1"/>
    </source>
</evidence>
<evidence type="ECO:0000313" key="3">
    <source>
        <dbReference type="Proteomes" id="UP000254920"/>
    </source>
</evidence>
<gene>
    <name evidence="2" type="ORF">NCTC12475_00556</name>
</gene>
<protein>
    <submittedName>
        <fullName evidence="2">Uncharacterized protein</fullName>
    </submittedName>
</protein>
<name>A0A381DIM9_9BACT</name>
<dbReference type="GeneID" id="93090996"/>
<evidence type="ECO:0000256" key="1">
    <source>
        <dbReference type="SAM" id="MobiDB-lite"/>
    </source>
</evidence>
<dbReference type="AlphaFoldDB" id="A0A381DIM9"/>
<accession>A0A381DIM9</accession>
<feature type="compositionally biased region" description="Basic and acidic residues" evidence="1">
    <location>
        <begin position="33"/>
        <end position="43"/>
    </location>
</feature>
<dbReference type="STRING" id="32024.GCA_000788295_00681"/>
<feature type="region of interest" description="Disordered" evidence="1">
    <location>
        <begin position="22"/>
        <end position="43"/>
    </location>
</feature>
<organism evidence="2 3">
    <name type="scientific">Campylobacter sputorum subsp. sputorum</name>
    <dbReference type="NCBI Taxonomy" id="32024"/>
    <lineage>
        <taxon>Bacteria</taxon>
        <taxon>Pseudomonadati</taxon>
        <taxon>Campylobacterota</taxon>
        <taxon>Epsilonproteobacteria</taxon>
        <taxon>Campylobacterales</taxon>
        <taxon>Campylobacteraceae</taxon>
        <taxon>Campylobacter</taxon>
    </lineage>
</organism>
<dbReference type="EMBL" id="UFVD01000001">
    <property type="protein sequence ID" value="SUX10367.1"/>
    <property type="molecule type" value="Genomic_DNA"/>
</dbReference>
<keyword evidence="3" id="KW-1185">Reference proteome</keyword>
<sequence>MNDFFDSLKEIRKELQKDVNLVPKKTKKPRQNPNRDEFKDIFKDEDDLKSHQDKLDDLKDEFLKYAGYNNIKKI</sequence>